<evidence type="ECO:0000256" key="1">
    <source>
        <dbReference type="ARBA" id="ARBA00001911"/>
    </source>
</evidence>
<evidence type="ECO:0000256" key="4">
    <source>
        <dbReference type="ARBA" id="ARBA00007505"/>
    </source>
</evidence>
<keyword evidence="10" id="KW-0520">NAD</keyword>
<keyword evidence="11" id="KW-0333">Golgi apparatus</keyword>
<keyword evidence="7" id="KW-0210">Decarboxylase</keyword>
<dbReference type="EMBL" id="CP000360">
    <property type="protein sequence ID" value="ABF42614.1"/>
    <property type="molecule type" value="Genomic_DNA"/>
</dbReference>
<dbReference type="UniPathway" id="UPA00796">
    <property type="reaction ID" value="UER00771"/>
</dbReference>
<gene>
    <name evidence="15" type="ordered locus">Acid345_3613</name>
</gene>
<dbReference type="EnsemblBacteria" id="ABF42614">
    <property type="protein sequence ID" value="ABF42614"/>
    <property type="gene ID" value="Acid345_3613"/>
</dbReference>
<reference evidence="15 16" key="1">
    <citation type="journal article" date="2009" name="Appl. Environ. Microbiol.">
        <title>Three genomes from the phylum Acidobacteria provide insight into the lifestyles of these microorganisms in soils.</title>
        <authorList>
            <person name="Ward N.L."/>
            <person name="Challacombe J.F."/>
            <person name="Janssen P.H."/>
            <person name="Henrissat B."/>
            <person name="Coutinho P.M."/>
            <person name="Wu M."/>
            <person name="Xie G."/>
            <person name="Haft D.H."/>
            <person name="Sait M."/>
            <person name="Badger J."/>
            <person name="Barabote R.D."/>
            <person name="Bradley B."/>
            <person name="Brettin T.S."/>
            <person name="Brinkac L.M."/>
            <person name="Bruce D."/>
            <person name="Creasy T."/>
            <person name="Daugherty S.C."/>
            <person name="Davidsen T.M."/>
            <person name="DeBoy R.T."/>
            <person name="Detter J.C."/>
            <person name="Dodson R.J."/>
            <person name="Durkin A.S."/>
            <person name="Ganapathy A."/>
            <person name="Gwinn-Giglio M."/>
            <person name="Han C.S."/>
            <person name="Khouri H."/>
            <person name="Kiss H."/>
            <person name="Kothari S.P."/>
            <person name="Madupu R."/>
            <person name="Nelson K.E."/>
            <person name="Nelson W.C."/>
            <person name="Paulsen I."/>
            <person name="Penn K."/>
            <person name="Ren Q."/>
            <person name="Rosovitz M.J."/>
            <person name="Selengut J.D."/>
            <person name="Shrivastava S."/>
            <person name="Sullivan S.A."/>
            <person name="Tapia R."/>
            <person name="Thompson L.S."/>
            <person name="Watkins K.L."/>
            <person name="Yang Q."/>
            <person name="Yu C."/>
            <person name="Zafar N."/>
            <person name="Zhou L."/>
            <person name="Kuske C.R."/>
        </authorList>
    </citation>
    <scope>NUCLEOTIDE SEQUENCE [LARGE SCALE GENOMIC DNA]</scope>
    <source>
        <strain evidence="15 16">Ellin345</strain>
    </source>
</reference>
<dbReference type="HOGENOM" id="CLU_007383_4_0_0"/>
<keyword evidence="9" id="KW-1133">Transmembrane helix</keyword>
<dbReference type="RefSeq" id="WP_011524413.1">
    <property type="nucleotide sequence ID" value="NC_008009.1"/>
</dbReference>
<evidence type="ECO:0000256" key="10">
    <source>
        <dbReference type="ARBA" id="ARBA00023027"/>
    </source>
</evidence>
<protein>
    <recommendedName>
        <fullName evidence="5">UDP-glucuronate decarboxylase</fullName>
        <ecNumber evidence="5">4.1.1.35</ecNumber>
    </recommendedName>
</protein>
<dbReference type="PRINTS" id="PR01713">
    <property type="entry name" value="NUCEPIMERASE"/>
</dbReference>
<keyword evidence="16" id="KW-1185">Reference proteome</keyword>
<dbReference type="SUPFAM" id="SSF51735">
    <property type="entry name" value="NAD(P)-binding Rossmann-fold domains"/>
    <property type="match status" value="1"/>
</dbReference>
<comment type="similarity">
    <text evidence="4">Belongs to the NAD(P)-dependent epimerase/dehydratase family. UDP-glucuronic acid decarboxylase subfamily.</text>
</comment>
<comment type="subcellular location">
    <subcellularLocation>
        <location evidence="2">Golgi apparatus</location>
        <location evidence="2">Golgi stack membrane</location>
        <topology evidence="2">Single-pass type II membrane protein</topology>
    </subcellularLocation>
</comment>
<keyword evidence="13" id="KW-0456">Lyase</keyword>
<evidence type="ECO:0000313" key="15">
    <source>
        <dbReference type="EMBL" id="ABF42614.1"/>
    </source>
</evidence>
<dbReference type="Proteomes" id="UP000002432">
    <property type="component" value="Chromosome"/>
</dbReference>
<comment type="pathway">
    <text evidence="3">Nucleotide-sugar biosynthesis; UDP-alpha-D-xylose biosynthesis; UDP-alpha-D-xylose from UDP-alpha-D-glucuronate: step 1/1.</text>
</comment>
<dbReference type="GO" id="GO:0033320">
    <property type="term" value="P:UDP-D-xylose biosynthetic process"/>
    <property type="evidence" value="ECO:0007669"/>
    <property type="project" value="UniProtKB-UniPathway"/>
</dbReference>
<evidence type="ECO:0000256" key="3">
    <source>
        <dbReference type="ARBA" id="ARBA00005100"/>
    </source>
</evidence>
<evidence type="ECO:0000256" key="8">
    <source>
        <dbReference type="ARBA" id="ARBA00022968"/>
    </source>
</evidence>
<dbReference type="InterPro" id="IPR044516">
    <property type="entry name" value="UXS-like"/>
</dbReference>
<evidence type="ECO:0000256" key="2">
    <source>
        <dbReference type="ARBA" id="ARBA00004447"/>
    </source>
</evidence>
<evidence type="ECO:0000256" key="9">
    <source>
        <dbReference type="ARBA" id="ARBA00022989"/>
    </source>
</evidence>
<evidence type="ECO:0000256" key="6">
    <source>
        <dbReference type="ARBA" id="ARBA00022692"/>
    </source>
</evidence>
<dbReference type="OrthoDB" id="9766450at2"/>
<keyword evidence="12" id="KW-0472">Membrane</keyword>
<dbReference type="AlphaFoldDB" id="Q1IKI6"/>
<evidence type="ECO:0000313" key="16">
    <source>
        <dbReference type="Proteomes" id="UP000002432"/>
    </source>
</evidence>
<sequence length="332" mass="37349">MKALITGGAGFIGSHLAEKLLSRGDEVHIIDDLSTGTIANIQHLKSSPLFHYHIDTITNQRLMTELVDLCDITYHLAAAVGVRLIVESPVRTMETNIRGTEIVLALAERKRKRVLITSTSEVYGKREHIPFREDDDLIMGPTSKGRWSYACSKAIDEFLAIAYWKEKKVPTVIVRLFNTVGPRQTGRYGMVIPNLVTQALTGEDMTVFGDGLQARCFTHVSDSVNSIVQIAAHPNANGEVYNIGTQEEITILDLARRIKLLTDSDSKIVFVPYEKAYEEGFEDMMRRVPDLTKAHKLIGYRPRVALDETLRSIIEDIRLRLLYQRTPEPIST</sequence>
<keyword evidence="8" id="KW-0735">Signal-anchor</keyword>
<evidence type="ECO:0000256" key="7">
    <source>
        <dbReference type="ARBA" id="ARBA00022793"/>
    </source>
</evidence>
<dbReference type="STRING" id="204669.Acid345_3613"/>
<proteinExistence type="inferred from homology"/>
<dbReference type="GO" id="GO:0005737">
    <property type="term" value="C:cytoplasm"/>
    <property type="evidence" value="ECO:0007669"/>
    <property type="project" value="TreeGrafter"/>
</dbReference>
<name>Q1IKI6_KORVE</name>
<feature type="domain" description="NAD(P)-binding" evidence="14">
    <location>
        <begin position="4"/>
        <end position="312"/>
    </location>
</feature>
<dbReference type="Pfam" id="PF16363">
    <property type="entry name" value="GDP_Man_Dehyd"/>
    <property type="match status" value="1"/>
</dbReference>
<dbReference type="KEGG" id="aba:Acid345_3613"/>
<keyword evidence="6" id="KW-0812">Transmembrane</keyword>
<dbReference type="GO" id="GO:0070403">
    <property type="term" value="F:NAD+ binding"/>
    <property type="evidence" value="ECO:0007669"/>
    <property type="project" value="InterPro"/>
</dbReference>
<comment type="cofactor">
    <cofactor evidence="1">
        <name>NAD(+)</name>
        <dbReference type="ChEBI" id="CHEBI:57540"/>
    </cofactor>
</comment>
<dbReference type="EC" id="4.1.1.35" evidence="5"/>
<evidence type="ECO:0000256" key="12">
    <source>
        <dbReference type="ARBA" id="ARBA00023136"/>
    </source>
</evidence>
<dbReference type="PANTHER" id="PTHR43078:SF6">
    <property type="entry name" value="UDP-GLUCURONIC ACID DECARBOXYLASE 1"/>
    <property type="match status" value="1"/>
</dbReference>
<evidence type="ECO:0000256" key="13">
    <source>
        <dbReference type="ARBA" id="ARBA00023239"/>
    </source>
</evidence>
<accession>Q1IKI6</accession>
<dbReference type="InterPro" id="IPR036291">
    <property type="entry name" value="NAD(P)-bd_dom_sf"/>
</dbReference>
<evidence type="ECO:0000259" key="14">
    <source>
        <dbReference type="Pfam" id="PF16363"/>
    </source>
</evidence>
<dbReference type="GO" id="GO:0048040">
    <property type="term" value="F:UDP-glucuronate decarboxylase activity"/>
    <property type="evidence" value="ECO:0007669"/>
    <property type="project" value="UniProtKB-EC"/>
</dbReference>
<dbReference type="PANTHER" id="PTHR43078">
    <property type="entry name" value="UDP-GLUCURONIC ACID DECARBOXYLASE-RELATED"/>
    <property type="match status" value="1"/>
</dbReference>
<dbReference type="Gene3D" id="3.40.50.720">
    <property type="entry name" value="NAD(P)-binding Rossmann-like Domain"/>
    <property type="match status" value="1"/>
</dbReference>
<dbReference type="InterPro" id="IPR016040">
    <property type="entry name" value="NAD(P)-bd_dom"/>
</dbReference>
<dbReference type="GO" id="GO:0042732">
    <property type="term" value="P:D-xylose metabolic process"/>
    <property type="evidence" value="ECO:0007669"/>
    <property type="project" value="InterPro"/>
</dbReference>
<dbReference type="eggNOG" id="COG0451">
    <property type="taxonomic scope" value="Bacteria"/>
</dbReference>
<evidence type="ECO:0000256" key="5">
    <source>
        <dbReference type="ARBA" id="ARBA00012290"/>
    </source>
</evidence>
<evidence type="ECO:0000256" key="11">
    <source>
        <dbReference type="ARBA" id="ARBA00023034"/>
    </source>
</evidence>
<organism evidence="15 16">
    <name type="scientific">Koribacter versatilis (strain Ellin345)</name>
    <dbReference type="NCBI Taxonomy" id="204669"/>
    <lineage>
        <taxon>Bacteria</taxon>
        <taxon>Pseudomonadati</taxon>
        <taxon>Acidobacteriota</taxon>
        <taxon>Terriglobia</taxon>
        <taxon>Terriglobales</taxon>
        <taxon>Candidatus Korobacteraceae</taxon>
        <taxon>Candidatus Korobacter</taxon>
    </lineage>
</organism>